<dbReference type="Pfam" id="PF00082">
    <property type="entry name" value="Peptidase_S8"/>
    <property type="match status" value="1"/>
</dbReference>
<evidence type="ECO:0000256" key="3">
    <source>
        <dbReference type="ARBA" id="ARBA00022729"/>
    </source>
</evidence>
<name>A0A7N0U9D6_KALFE</name>
<keyword evidence="4" id="KW-0378">Hydrolase</keyword>
<dbReference type="Proteomes" id="UP000594263">
    <property type="component" value="Unplaced"/>
</dbReference>
<reference evidence="9" key="1">
    <citation type="submission" date="2021-01" db="UniProtKB">
        <authorList>
            <consortium name="EnsemblPlants"/>
        </authorList>
    </citation>
    <scope>IDENTIFICATION</scope>
</reference>
<evidence type="ECO:0000256" key="5">
    <source>
        <dbReference type="ARBA" id="ARBA00022825"/>
    </source>
</evidence>
<dbReference type="PANTHER" id="PTHR10795">
    <property type="entry name" value="PROPROTEIN CONVERTASE SUBTILISIN/KEXIN"/>
    <property type="match status" value="1"/>
</dbReference>
<dbReference type="Gene3D" id="3.40.50.200">
    <property type="entry name" value="Peptidase S8/S53 domain"/>
    <property type="match status" value="1"/>
</dbReference>
<feature type="domain" description="Peptidase S8/S53" evidence="7">
    <location>
        <begin position="19"/>
        <end position="170"/>
    </location>
</feature>
<feature type="domain" description="Subtilisin-like protease fibronectin type-III" evidence="8">
    <location>
        <begin position="244"/>
        <end position="347"/>
    </location>
</feature>
<keyword evidence="3" id="KW-0732">Signal</keyword>
<dbReference type="InterPro" id="IPR041469">
    <property type="entry name" value="Subtilisin-like_FN3"/>
</dbReference>
<dbReference type="AlphaFoldDB" id="A0A7N0U9D6"/>
<dbReference type="EnsemblPlants" id="Kaladp0058s0080.1.v1.1">
    <property type="protein sequence ID" value="Kaladp0058s0080.1.v1.1"/>
    <property type="gene ID" value="Kaladp0058s0080.v1.1"/>
</dbReference>
<dbReference type="Gene3D" id="2.60.40.2310">
    <property type="match status" value="1"/>
</dbReference>
<keyword evidence="2" id="KW-0645">Protease</keyword>
<keyword evidence="10" id="KW-1185">Reference proteome</keyword>
<evidence type="ECO:0000256" key="2">
    <source>
        <dbReference type="ARBA" id="ARBA00022670"/>
    </source>
</evidence>
<evidence type="ECO:0000256" key="1">
    <source>
        <dbReference type="ARBA" id="ARBA00011073"/>
    </source>
</evidence>
<comment type="similarity">
    <text evidence="1 6">Belongs to the peptidase S8 family.</text>
</comment>
<dbReference type="PROSITE" id="PS00138">
    <property type="entry name" value="SUBTILASE_SER"/>
    <property type="match status" value="1"/>
</dbReference>
<dbReference type="PROSITE" id="PS51892">
    <property type="entry name" value="SUBTILASE"/>
    <property type="match status" value="1"/>
</dbReference>
<evidence type="ECO:0000313" key="10">
    <source>
        <dbReference type="Proteomes" id="UP000594263"/>
    </source>
</evidence>
<dbReference type="InterPro" id="IPR045051">
    <property type="entry name" value="SBT"/>
</dbReference>
<dbReference type="GO" id="GO:0006508">
    <property type="term" value="P:proteolysis"/>
    <property type="evidence" value="ECO:0007669"/>
    <property type="project" value="UniProtKB-KW"/>
</dbReference>
<sequence>MEKSSSSAAAAAEVTRLWWCTMVVSAVAAAALTDHLRAYIVHMDTYAMPASHSTPHAWYNQILSSLSDPTTHLYTYEHVLDGFSAVLSSPWILKPDIMAPGVDILAAWVPNRAAVPLRDDFLVTDYALVSGTSMSCPHISGVAALIKSVHKDWSPAAIRSAMMTTARVKNNADGPITDMITGEAATPLDFGGGHVDPSKASDPGLVYDLDKDQYVNYLCAMNYTSRQIRTITKANPSCENASLDLNYPSFILLLNQTNATIYTFTRVLTNVAEVRTSYRAVVDSPAGMKVVVRPDIVSFAGRLSTAEFNLTVEIDVGARPLSDYVGNFGYLSWVEVDGTHVVRSSIVSAYLPLPH</sequence>
<accession>A0A7N0U9D6</accession>
<comment type="caution">
    <text evidence="6">Lacks conserved residue(s) required for the propagation of feature annotation.</text>
</comment>
<keyword evidence="5" id="KW-0720">Serine protease</keyword>
<dbReference type="Gramene" id="Kaladp0058s0080.1.v1.1">
    <property type="protein sequence ID" value="Kaladp0058s0080.1.v1.1"/>
    <property type="gene ID" value="Kaladp0058s0080.v1.1"/>
</dbReference>
<dbReference type="Gene3D" id="3.50.30.30">
    <property type="match status" value="1"/>
</dbReference>
<evidence type="ECO:0000256" key="6">
    <source>
        <dbReference type="PROSITE-ProRule" id="PRU01240"/>
    </source>
</evidence>
<dbReference type="SUPFAM" id="SSF52743">
    <property type="entry name" value="Subtilisin-like"/>
    <property type="match status" value="1"/>
</dbReference>
<dbReference type="Pfam" id="PF17766">
    <property type="entry name" value="fn3_6"/>
    <property type="match status" value="1"/>
</dbReference>
<dbReference type="OMA" id="TWHENIG"/>
<dbReference type="InterPro" id="IPR000209">
    <property type="entry name" value="Peptidase_S8/S53_dom"/>
</dbReference>
<evidence type="ECO:0000259" key="7">
    <source>
        <dbReference type="Pfam" id="PF00082"/>
    </source>
</evidence>
<proteinExistence type="inferred from homology"/>
<protein>
    <submittedName>
        <fullName evidence="9">Uncharacterized protein</fullName>
    </submittedName>
</protein>
<dbReference type="InterPro" id="IPR023828">
    <property type="entry name" value="Peptidase_S8_Ser-AS"/>
</dbReference>
<dbReference type="InterPro" id="IPR036852">
    <property type="entry name" value="Peptidase_S8/S53_dom_sf"/>
</dbReference>
<organism evidence="9 10">
    <name type="scientific">Kalanchoe fedtschenkoi</name>
    <name type="common">Lavender scallops</name>
    <name type="synonym">South American air plant</name>
    <dbReference type="NCBI Taxonomy" id="63787"/>
    <lineage>
        <taxon>Eukaryota</taxon>
        <taxon>Viridiplantae</taxon>
        <taxon>Streptophyta</taxon>
        <taxon>Embryophyta</taxon>
        <taxon>Tracheophyta</taxon>
        <taxon>Spermatophyta</taxon>
        <taxon>Magnoliopsida</taxon>
        <taxon>eudicotyledons</taxon>
        <taxon>Gunneridae</taxon>
        <taxon>Pentapetalae</taxon>
        <taxon>Saxifragales</taxon>
        <taxon>Crassulaceae</taxon>
        <taxon>Kalanchoe</taxon>
    </lineage>
</organism>
<dbReference type="GO" id="GO:0004252">
    <property type="term" value="F:serine-type endopeptidase activity"/>
    <property type="evidence" value="ECO:0007669"/>
    <property type="project" value="InterPro"/>
</dbReference>
<evidence type="ECO:0000259" key="8">
    <source>
        <dbReference type="Pfam" id="PF17766"/>
    </source>
</evidence>
<evidence type="ECO:0000313" key="9">
    <source>
        <dbReference type="EnsemblPlants" id="Kaladp0058s0080.1.v1.1"/>
    </source>
</evidence>
<evidence type="ECO:0000256" key="4">
    <source>
        <dbReference type="ARBA" id="ARBA00022801"/>
    </source>
</evidence>